<accession>A0A6C0B1U9</accession>
<proteinExistence type="predicted"/>
<dbReference type="AlphaFoldDB" id="A0A6C0B1U9"/>
<sequence length="172" mass="20482">MSVETVDFDMHHVYKQKNKPSITKIFNKCHVIQIRTLNGRRICCCIYDNETLHDLYQKSYDALFNTTNVLRVEKHQTVRDEIPNQPYHAIHDIVLLDRDEKILSVPCDKNVLFYDFKRANEKYFIASSQIPVLSVYRVYVIDNESLDYHFKKQQNKQESVVNRMKRFIGCAF</sequence>
<dbReference type="EMBL" id="MN739052">
    <property type="protein sequence ID" value="QHS86205.1"/>
    <property type="molecule type" value="Genomic_DNA"/>
</dbReference>
<evidence type="ECO:0000313" key="1">
    <source>
        <dbReference type="EMBL" id="QHS86205.1"/>
    </source>
</evidence>
<organism evidence="1">
    <name type="scientific">viral metagenome</name>
    <dbReference type="NCBI Taxonomy" id="1070528"/>
    <lineage>
        <taxon>unclassified sequences</taxon>
        <taxon>metagenomes</taxon>
        <taxon>organismal metagenomes</taxon>
    </lineage>
</organism>
<reference evidence="1" key="1">
    <citation type="journal article" date="2020" name="Nature">
        <title>Giant virus diversity and host interactions through global metagenomics.</title>
        <authorList>
            <person name="Schulz F."/>
            <person name="Roux S."/>
            <person name="Paez-Espino D."/>
            <person name="Jungbluth S."/>
            <person name="Walsh D.A."/>
            <person name="Denef V.J."/>
            <person name="McMahon K.D."/>
            <person name="Konstantinidis K.T."/>
            <person name="Eloe-Fadrosh E.A."/>
            <person name="Kyrpides N.C."/>
            <person name="Woyke T."/>
        </authorList>
    </citation>
    <scope>NUCLEOTIDE SEQUENCE</scope>
    <source>
        <strain evidence="1">GVMAG-M-3300009187-29</strain>
    </source>
</reference>
<name>A0A6C0B1U9_9ZZZZ</name>
<protein>
    <submittedName>
        <fullName evidence="1">Uncharacterized protein</fullName>
    </submittedName>
</protein>